<dbReference type="Proteomes" id="UP000252182">
    <property type="component" value="Chromosome"/>
</dbReference>
<proteinExistence type="predicted"/>
<evidence type="ECO:0000256" key="1">
    <source>
        <dbReference type="SAM" id="MobiDB-lite"/>
    </source>
</evidence>
<evidence type="ECO:0008006" key="5">
    <source>
        <dbReference type="Google" id="ProtNLM"/>
    </source>
</evidence>
<dbReference type="EMBL" id="CP031124">
    <property type="protein sequence ID" value="AXF84465.1"/>
    <property type="molecule type" value="Genomic_DNA"/>
</dbReference>
<dbReference type="InterPro" id="IPR010640">
    <property type="entry name" value="Low_temperature_requirement_A"/>
</dbReference>
<organism evidence="3 4">
    <name type="scientific">Ephemeroptericola cinctiostellae</name>
    <dbReference type="NCBI Taxonomy" id="2268024"/>
    <lineage>
        <taxon>Bacteria</taxon>
        <taxon>Pseudomonadati</taxon>
        <taxon>Pseudomonadota</taxon>
        <taxon>Betaproteobacteria</taxon>
        <taxon>Burkholderiales</taxon>
        <taxon>Burkholderiaceae</taxon>
        <taxon>Ephemeroptericola</taxon>
    </lineage>
</organism>
<feature type="transmembrane region" description="Helical" evidence="2">
    <location>
        <begin position="124"/>
        <end position="145"/>
    </location>
</feature>
<keyword evidence="4" id="KW-1185">Reference proteome</keyword>
<keyword evidence="2" id="KW-0472">Membrane</keyword>
<accession>A0A345D7X7</accession>
<evidence type="ECO:0000256" key="2">
    <source>
        <dbReference type="SAM" id="Phobius"/>
    </source>
</evidence>
<dbReference type="OrthoDB" id="5520804at2"/>
<feature type="transmembrane region" description="Helical" evidence="2">
    <location>
        <begin position="288"/>
        <end position="308"/>
    </location>
</feature>
<feature type="transmembrane region" description="Helical" evidence="2">
    <location>
        <begin position="72"/>
        <end position="91"/>
    </location>
</feature>
<feature type="transmembrane region" description="Helical" evidence="2">
    <location>
        <begin position="98"/>
        <end position="118"/>
    </location>
</feature>
<keyword evidence="2" id="KW-1133">Transmembrane helix</keyword>
<feature type="transmembrane region" description="Helical" evidence="2">
    <location>
        <begin position="218"/>
        <end position="237"/>
    </location>
</feature>
<gene>
    <name evidence="3" type="ORF">DTO96_100173</name>
</gene>
<keyword evidence="2" id="KW-0812">Transmembrane</keyword>
<reference evidence="4" key="1">
    <citation type="submission" date="2018-07" db="EMBL/GenBank/DDBJ databases">
        <authorList>
            <person name="Kim H."/>
        </authorList>
    </citation>
    <scope>NUCLEOTIDE SEQUENCE [LARGE SCALE GENOMIC DNA]</scope>
    <source>
        <strain evidence="4">F02</strain>
    </source>
</reference>
<dbReference type="PANTHER" id="PTHR36840:SF1">
    <property type="entry name" value="BLL5714 PROTEIN"/>
    <property type="match status" value="1"/>
</dbReference>
<protein>
    <recommendedName>
        <fullName evidence="5">Low temperature requirement protein A</fullName>
    </recommendedName>
</protein>
<feature type="region of interest" description="Disordered" evidence="1">
    <location>
        <begin position="1"/>
        <end position="32"/>
    </location>
</feature>
<name>A0A345D7X7_9BURK</name>
<feature type="transmembrane region" description="Helical" evidence="2">
    <location>
        <begin position="360"/>
        <end position="389"/>
    </location>
</feature>
<dbReference type="RefSeq" id="WP_114563858.1">
    <property type="nucleotide sequence ID" value="NZ_CP031124.1"/>
</dbReference>
<feature type="transmembrane region" description="Helical" evidence="2">
    <location>
        <begin position="320"/>
        <end position="340"/>
    </location>
</feature>
<evidence type="ECO:0000313" key="3">
    <source>
        <dbReference type="EMBL" id="AXF84465.1"/>
    </source>
</evidence>
<feature type="transmembrane region" description="Helical" evidence="2">
    <location>
        <begin position="166"/>
        <end position="191"/>
    </location>
</feature>
<sequence length="400" mass="44122">MSETHPSQHHVTPPRRVFSKPMRARSPDEQPRASTPLELLFDLVFVVAVAFAGAGLHHALAEGHVAHGLQSYGVVFAVIWWAWMNFSWFASAYDTDDVLYRLTVFVQLLGALVIAAGMPSAFDGSFVIGTVGYTLMRVGTVAQWLRAAKNDPARRVTNMRYAKGIMAVQLCWIANLFLAPYTGLWTFFLFFTVELSIPLWAERSAQTTWHAEHIAERYGLFTIIVLGESILSASSALQAGMAAGQWNLALVWIALGGALIVFTMWWLYFDEPAHHLLTSTKAAFFWGYTHFFVFSSAAAVGAGLAVAVDHATGQAHISEMAAGAAVAVPVAVYVLSLWFVHERHRARNMFEQCLFPVGALLILGTPLLYATVLWVGVLMSVMLAMKLFVSCSDQEKIHIK</sequence>
<dbReference type="PANTHER" id="PTHR36840">
    <property type="entry name" value="BLL5714 PROTEIN"/>
    <property type="match status" value="1"/>
</dbReference>
<feature type="transmembrane region" description="Helical" evidence="2">
    <location>
        <begin position="39"/>
        <end position="60"/>
    </location>
</feature>
<dbReference type="AlphaFoldDB" id="A0A345D7X7"/>
<dbReference type="KEGG" id="hyf:DTO96_100173"/>
<evidence type="ECO:0000313" key="4">
    <source>
        <dbReference type="Proteomes" id="UP000252182"/>
    </source>
</evidence>
<dbReference type="Pfam" id="PF06772">
    <property type="entry name" value="LtrA"/>
    <property type="match status" value="1"/>
</dbReference>
<feature type="transmembrane region" description="Helical" evidence="2">
    <location>
        <begin position="249"/>
        <end position="268"/>
    </location>
</feature>